<proteinExistence type="predicted"/>
<evidence type="ECO:0000256" key="1">
    <source>
        <dbReference type="SAM" id="MobiDB-lite"/>
    </source>
</evidence>
<feature type="region of interest" description="Disordered" evidence="1">
    <location>
        <begin position="1"/>
        <end position="36"/>
    </location>
</feature>
<gene>
    <name evidence="2" type="ORF">LMH87_007145</name>
</gene>
<sequence length="96" mass="10611">MQEETDFVGVARRAGPCGVDTTRTGSPTSHRKARHNVGSLEVSPHVATSVFRGHGGATRWYHGGSKAMKTQWYEPDYHVAALAVSTEIFTYAYFHE</sequence>
<dbReference type="KEGG" id="amus:LMH87_007145"/>
<evidence type="ECO:0000313" key="2">
    <source>
        <dbReference type="EMBL" id="KAJ4165515.1"/>
    </source>
</evidence>
<evidence type="ECO:0000313" key="3">
    <source>
        <dbReference type="Proteomes" id="UP001144673"/>
    </source>
</evidence>
<dbReference type="Proteomes" id="UP001144673">
    <property type="component" value="Chromosome 1"/>
</dbReference>
<protein>
    <submittedName>
        <fullName evidence="2">Uncharacterized protein</fullName>
    </submittedName>
</protein>
<name>A0A9W8QR05_AKAMU</name>
<dbReference type="AlphaFoldDB" id="A0A9W8QR05"/>
<reference evidence="2" key="1">
    <citation type="journal article" date="2023" name="Access Microbiol">
        <title>De-novo genome assembly for Akanthomyces muscarius, a biocontrol agent of insect agricultural pests.</title>
        <authorList>
            <person name="Erdos Z."/>
            <person name="Studholme D.J."/>
            <person name="Raymond B."/>
            <person name="Sharma M."/>
        </authorList>
    </citation>
    <scope>NUCLEOTIDE SEQUENCE</scope>
    <source>
        <strain evidence="2">Ve6</strain>
    </source>
</reference>
<organism evidence="2 3">
    <name type="scientific">Akanthomyces muscarius</name>
    <name type="common">Entomopathogenic fungus</name>
    <name type="synonym">Lecanicillium muscarium</name>
    <dbReference type="NCBI Taxonomy" id="2231603"/>
    <lineage>
        <taxon>Eukaryota</taxon>
        <taxon>Fungi</taxon>
        <taxon>Dikarya</taxon>
        <taxon>Ascomycota</taxon>
        <taxon>Pezizomycotina</taxon>
        <taxon>Sordariomycetes</taxon>
        <taxon>Hypocreomycetidae</taxon>
        <taxon>Hypocreales</taxon>
        <taxon>Cordycipitaceae</taxon>
        <taxon>Akanthomyces</taxon>
    </lineage>
</organism>
<comment type="caution">
    <text evidence="2">The sequence shown here is derived from an EMBL/GenBank/DDBJ whole genome shotgun (WGS) entry which is preliminary data.</text>
</comment>
<accession>A0A9W8QR05</accession>
<keyword evidence="3" id="KW-1185">Reference proteome</keyword>
<dbReference type="EMBL" id="JAJHUN010000001">
    <property type="protein sequence ID" value="KAJ4165515.1"/>
    <property type="molecule type" value="Genomic_DNA"/>
</dbReference>
<dbReference type="RefSeq" id="XP_056060430.1">
    <property type="nucleotide sequence ID" value="XM_056192186.1"/>
</dbReference>
<dbReference type="GeneID" id="80894304"/>